<reference evidence="13 14" key="1">
    <citation type="journal article" date="2017" name="PLoS Biol.">
        <title>The sea cucumber genome provides insights into morphological evolution and visceral regeneration.</title>
        <authorList>
            <person name="Zhang X."/>
            <person name="Sun L."/>
            <person name="Yuan J."/>
            <person name="Sun Y."/>
            <person name="Gao Y."/>
            <person name="Zhang L."/>
            <person name="Li S."/>
            <person name="Dai H."/>
            <person name="Hamel J.F."/>
            <person name="Liu C."/>
            <person name="Yu Y."/>
            <person name="Liu S."/>
            <person name="Lin W."/>
            <person name="Guo K."/>
            <person name="Jin S."/>
            <person name="Xu P."/>
            <person name="Storey K.B."/>
            <person name="Huan P."/>
            <person name="Zhang T."/>
            <person name="Zhou Y."/>
            <person name="Zhang J."/>
            <person name="Lin C."/>
            <person name="Li X."/>
            <person name="Xing L."/>
            <person name="Huo D."/>
            <person name="Sun M."/>
            <person name="Wang L."/>
            <person name="Mercier A."/>
            <person name="Li F."/>
            <person name="Yang H."/>
            <person name="Xiang J."/>
        </authorList>
    </citation>
    <scope>NUCLEOTIDE SEQUENCE [LARGE SCALE GENOMIC DNA]</scope>
    <source>
        <strain evidence="13">Shaxun</strain>
        <tissue evidence="13">Muscle</tissue>
    </source>
</reference>
<dbReference type="InterPro" id="IPR036236">
    <property type="entry name" value="Znf_C2H2_sf"/>
</dbReference>
<feature type="region of interest" description="Disordered" evidence="11">
    <location>
        <begin position="420"/>
        <end position="476"/>
    </location>
</feature>
<keyword evidence="6" id="KW-0805">Transcription regulation</keyword>
<keyword evidence="5" id="KW-0862">Zinc</keyword>
<protein>
    <recommendedName>
        <fullName evidence="12">C2H2-type domain-containing protein</fullName>
    </recommendedName>
</protein>
<dbReference type="EMBL" id="MRZV01000841">
    <property type="protein sequence ID" value="PIK43558.1"/>
    <property type="molecule type" value="Genomic_DNA"/>
</dbReference>
<dbReference type="GO" id="GO:0005634">
    <property type="term" value="C:nucleus"/>
    <property type="evidence" value="ECO:0007669"/>
    <property type="project" value="UniProtKB-SubCell"/>
</dbReference>
<dbReference type="PANTHER" id="PTHR24384:SF189">
    <property type="entry name" value="C2H2-TYPE DOMAIN-CONTAINING PROTEIN-RELATED"/>
    <property type="match status" value="1"/>
</dbReference>
<feature type="compositionally biased region" description="Basic and acidic residues" evidence="11">
    <location>
        <begin position="710"/>
        <end position="719"/>
    </location>
</feature>
<feature type="compositionally biased region" description="Basic and acidic residues" evidence="11">
    <location>
        <begin position="1041"/>
        <end position="1054"/>
    </location>
</feature>
<evidence type="ECO:0000256" key="2">
    <source>
        <dbReference type="ARBA" id="ARBA00022723"/>
    </source>
</evidence>
<evidence type="ECO:0000256" key="6">
    <source>
        <dbReference type="ARBA" id="ARBA00023015"/>
    </source>
</evidence>
<evidence type="ECO:0000256" key="11">
    <source>
        <dbReference type="SAM" id="MobiDB-lite"/>
    </source>
</evidence>
<evidence type="ECO:0000313" key="14">
    <source>
        <dbReference type="Proteomes" id="UP000230750"/>
    </source>
</evidence>
<accession>A0A2G8K6B8</accession>
<feature type="region of interest" description="Disordered" evidence="11">
    <location>
        <begin position="710"/>
        <end position="912"/>
    </location>
</feature>
<feature type="compositionally biased region" description="Basic residues" evidence="11">
    <location>
        <begin position="883"/>
        <end position="901"/>
    </location>
</feature>
<keyword evidence="9" id="KW-0539">Nucleus</keyword>
<organism evidence="13 14">
    <name type="scientific">Stichopus japonicus</name>
    <name type="common">Sea cucumber</name>
    <dbReference type="NCBI Taxonomy" id="307972"/>
    <lineage>
        <taxon>Eukaryota</taxon>
        <taxon>Metazoa</taxon>
        <taxon>Echinodermata</taxon>
        <taxon>Eleutherozoa</taxon>
        <taxon>Echinozoa</taxon>
        <taxon>Holothuroidea</taxon>
        <taxon>Aspidochirotacea</taxon>
        <taxon>Aspidochirotida</taxon>
        <taxon>Stichopodidae</taxon>
        <taxon>Apostichopus</taxon>
    </lineage>
</organism>
<dbReference type="PANTHER" id="PTHR24384">
    <property type="entry name" value="FINGER PUTATIVE TRANSCRIPTION FACTOR FAMILY-RELATED"/>
    <property type="match status" value="1"/>
</dbReference>
<dbReference type="SUPFAM" id="SSF57667">
    <property type="entry name" value="beta-beta-alpha zinc fingers"/>
    <property type="match status" value="3"/>
</dbReference>
<dbReference type="FunFam" id="3.30.160.60:FF:000145">
    <property type="entry name" value="Zinc finger protein 574"/>
    <property type="match status" value="1"/>
</dbReference>
<dbReference type="PROSITE" id="PS00028">
    <property type="entry name" value="ZINC_FINGER_C2H2_1"/>
    <property type="match status" value="4"/>
</dbReference>
<dbReference type="Gene3D" id="3.30.160.60">
    <property type="entry name" value="Classic Zinc Finger"/>
    <property type="match status" value="3"/>
</dbReference>
<feature type="compositionally biased region" description="Basic residues" evidence="11">
    <location>
        <begin position="420"/>
        <end position="440"/>
    </location>
</feature>
<feature type="compositionally biased region" description="Basic residues" evidence="11">
    <location>
        <begin position="190"/>
        <end position="201"/>
    </location>
</feature>
<comment type="caution">
    <text evidence="13">The sequence shown here is derived from an EMBL/GenBank/DDBJ whole genome shotgun (WGS) entry which is preliminary data.</text>
</comment>
<dbReference type="SMART" id="SM00355">
    <property type="entry name" value="ZnF_C2H2"/>
    <property type="match status" value="5"/>
</dbReference>
<dbReference type="AlphaFoldDB" id="A0A2G8K6B8"/>
<evidence type="ECO:0000256" key="8">
    <source>
        <dbReference type="ARBA" id="ARBA00023163"/>
    </source>
</evidence>
<feature type="domain" description="C2H2-type" evidence="12">
    <location>
        <begin position="310"/>
        <end position="337"/>
    </location>
</feature>
<keyword evidence="2" id="KW-0479">Metal-binding</keyword>
<feature type="compositionally biased region" description="Pro residues" evidence="11">
    <location>
        <begin position="153"/>
        <end position="162"/>
    </location>
</feature>
<feature type="region of interest" description="Disordered" evidence="11">
    <location>
        <begin position="556"/>
        <end position="584"/>
    </location>
</feature>
<evidence type="ECO:0000256" key="4">
    <source>
        <dbReference type="ARBA" id="ARBA00022771"/>
    </source>
</evidence>
<dbReference type="GO" id="GO:0000978">
    <property type="term" value="F:RNA polymerase II cis-regulatory region sequence-specific DNA binding"/>
    <property type="evidence" value="ECO:0007669"/>
    <property type="project" value="TreeGrafter"/>
</dbReference>
<feature type="compositionally biased region" description="Low complexity" evidence="11">
    <location>
        <begin position="206"/>
        <end position="227"/>
    </location>
</feature>
<evidence type="ECO:0000256" key="1">
    <source>
        <dbReference type="ARBA" id="ARBA00004123"/>
    </source>
</evidence>
<feature type="region of interest" description="Disordered" evidence="11">
    <location>
        <begin position="1025"/>
        <end position="1054"/>
    </location>
</feature>
<keyword evidence="14" id="KW-1185">Reference proteome</keyword>
<keyword evidence="8" id="KW-0804">Transcription</keyword>
<evidence type="ECO:0000256" key="9">
    <source>
        <dbReference type="ARBA" id="ARBA00023242"/>
    </source>
</evidence>
<dbReference type="Pfam" id="PF00096">
    <property type="entry name" value="zf-C2H2"/>
    <property type="match status" value="3"/>
</dbReference>
<evidence type="ECO:0000256" key="7">
    <source>
        <dbReference type="ARBA" id="ARBA00023125"/>
    </source>
</evidence>
<dbReference type="Proteomes" id="UP000230750">
    <property type="component" value="Unassembled WGS sequence"/>
</dbReference>
<name>A0A2G8K6B8_STIJA</name>
<feature type="compositionally biased region" description="Polar residues" evidence="11">
    <location>
        <begin position="571"/>
        <end position="581"/>
    </location>
</feature>
<feature type="compositionally biased region" description="Basic and acidic residues" evidence="11">
    <location>
        <begin position="771"/>
        <end position="793"/>
    </location>
</feature>
<dbReference type="PROSITE" id="PS50157">
    <property type="entry name" value="ZINC_FINGER_C2H2_2"/>
    <property type="match status" value="4"/>
</dbReference>
<feature type="region of interest" description="Disordered" evidence="11">
    <location>
        <begin position="143"/>
        <end position="252"/>
    </location>
</feature>
<dbReference type="InterPro" id="IPR050752">
    <property type="entry name" value="C2H2-ZF_domain"/>
</dbReference>
<keyword evidence="4 10" id="KW-0863">Zinc-finger</keyword>
<feature type="domain" description="C2H2-type" evidence="12">
    <location>
        <begin position="246"/>
        <end position="275"/>
    </location>
</feature>
<proteinExistence type="predicted"/>
<evidence type="ECO:0000259" key="12">
    <source>
        <dbReference type="PROSITE" id="PS50157"/>
    </source>
</evidence>
<dbReference type="OrthoDB" id="10072647at2759"/>
<dbReference type="STRING" id="307972.A0A2G8K6B8"/>
<comment type="subcellular location">
    <subcellularLocation>
        <location evidence="1">Nucleus</location>
    </subcellularLocation>
</comment>
<feature type="compositionally biased region" description="Polar residues" evidence="11">
    <location>
        <begin position="721"/>
        <end position="731"/>
    </location>
</feature>
<feature type="domain" description="C2H2-type" evidence="12">
    <location>
        <begin position="990"/>
        <end position="1013"/>
    </location>
</feature>
<evidence type="ECO:0000256" key="5">
    <source>
        <dbReference type="ARBA" id="ARBA00022833"/>
    </source>
</evidence>
<keyword evidence="7" id="KW-0238">DNA-binding</keyword>
<evidence type="ECO:0000256" key="10">
    <source>
        <dbReference type="PROSITE-ProRule" id="PRU00042"/>
    </source>
</evidence>
<feature type="domain" description="C2H2-type" evidence="12">
    <location>
        <begin position="962"/>
        <end position="991"/>
    </location>
</feature>
<dbReference type="GO" id="GO:0000981">
    <property type="term" value="F:DNA-binding transcription factor activity, RNA polymerase II-specific"/>
    <property type="evidence" value="ECO:0007669"/>
    <property type="project" value="TreeGrafter"/>
</dbReference>
<evidence type="ECO:0000256" key="3">
    <source>
        <dbReference type="ARBA" id="ARBA00022737"/>
    </source>
</evidence>
<dbReference type="InterPro" id="IPR013087">
    <property type="entry name" value="Znf_C2H2_type"/>
</dbReference>
<feature type="region of interest" description="Disordered" evidence="11">
    <location>
        <begin position="1"/>
        <end position="25"/>
    </location>
</feature>
<keyword evidence="3" id="KW-0677">Repeat</keyword>
<gene>
    <name evidence="13" type="ORF">BSL78_19579</name>
</gene>
<evidence type="ECO:0000313" key="13">
    <source>
        <dbReference type="EMBL" id="PIK43558.1"/>
    </source>
</evidence>
<dbReference type="GO" id="GO:0008270">
    <property type="term" value="F:zinc ion binding"/>
    <property type="evidence" value="ECO:0007669"/>
    <property type="project" value="UniProtKB-KW"/>
</dbReference>
<sequence>MSHPLMKSQKKLIHPESSTVPPMPKLIRGDEMGKYRTANGFLPHAKGDDLNDKGNFNQWICQKQCHKSEPQKPHHPLNQQLPFIPTSPCHYPPHQNIDVLHPNPTGAFPQQMHAHRIPIHYAPPNHLRPALSPLQQMLCQNGSTFQGPLLRGPYPPFTPRPNSPRRSSPYNGGSPENPAQLVGTSATSPKRMRRSPARHQRDRNSRNSSHSSTDGDGPKSPWSTTPKRSSRRSSADSHSSESGKTFTCPIPPCKRSFKRPHYLQEHIAGHARAGEINPENPLASVSKKIYTTVSSPNGDMEVEVDLERPYICHICGKGFKRKNNLADHVRTHSRPYKCGECSYDTIRWQYLADHMKKAHNFDGDEKELEAFFKQSGKKLKPTDVIPLSALTPITERIRDGQIKELSSHYPRVKVWRHSRVSHSKLSRSRSLKKKKKHKRSKSDLVDFYGKSDQSKPRLDSDISDGVSPSDSGWRPMSEDIIEHGVTEVTSNGVEGSASLASDVTCDTNEEANDNVFKESEMEDTSVETTSDPTGRCLVETHPTVIRYKQAILPEGSSHGAVVNDGSEDSESASPRDTVTDSTDAEGIIDVTTNVRVEEVSDALDKMSVVDRCSSLESENPANESPPEGELDATVTLPAVQKDVSSHSVPAAIVNGVPTVIQESHPCASLPLVESHGSPPLQPLDCEIPVTVEKESAAEAVELRDETDIMNGKKEEHPESESLVQSPHSVTEFQRLVESPRGETESESLVESLHGEAVDKSIGLPLGEVVDESYKSSHDEKIDEPIESPHREAMDESNEAPLDETKDEPIQSPHGEAVDETIASPHGETMDETIGSPHEEVDENINNNCPIEKKDFNARSGDNNSLGSSVIRMEQENSSAVAKSPKKRKKKKKGKRWSRSKSKGYNSDKKQISPMLFTPPEIAQETPPADAHVTPPANALSSIGRIHLEQYFLLQEHDVDRPYKCNIDDCQKAFKNKQHMREHIFTHIKPYKCDYCGQGFPRTDYLALHMKEDHKVTPSKRDLFEKRRQANARATAGRQRATKSDKRRALYEQML</sequence>